<accession>A0AC60Q1D4</accession>
<evidence type="ECO:0000313" key="1">
    <source>
        <dbReference type="EMBL" id="KAG0426767.1"/>
    </source>
</evidence>
<evidence type="ECO:0000313" key="2">
    <source>
        <dbReference type="Proteomes" id="UP000805193"/>
    </source>
</evidence>
<name>A0AC60Q1D4_IXOPE</name>
<proteinExistence type="predicted"/>
<reference evidence="1 2" key="1">
    <citation type="journal article" date="2020" name="Cell">
        <title>Large-Scale Comparative Analyses of Tick Genomes Elucidate Their Genetic Diversity and Vector Capacities.</title>
        <authorList>
            <consortium name="Tick Genome and Microbiome Consortium (TIGMIC)"/>
            <person name="Jia N."/>
            <person name="Wang J."/>
            <person name="Shi W."/>
            <person name="Du L."/>
            <person name="Sun Y."/>
            <person name="Zhan W."/>
            <person name="Jiang J.F."/>
            <person name="Wang Q."/>
            <person name="Zhang B."/>
            <person name="Ji P."/>
            <person name="Bell-Sakyi L."/>
            <person name="Cui X.M."/>
            <person name="Yuan T.T."/>
            <person name="Jiang B.G."/>
            <person name="Yang W.F."/>
            <person name="Lam T.T."/>
            <person name="Chang Q.C."/>
            <person name="Ding S.J."/>
            <person name="Wang X.J."/>
            <person name="Zhu J.G."/>
            <person name="Ruan X.D."/>
            <person name="Zhao L."/>
            <person name="Wei J.T."/>
            <person name="Ye R.Z."/>
            <person name="Que T.C."/>
            <person name="Du C.H."/>
            <person name="Zhou Y.H."/>
            <person name="Cheng J.X."/>
            <person name="Dai P.F."/>
            <person name="Guo W.B."/>
            <person name="Han X.H."/>
            <person name="Huang E.J."/>
            <person name="Li L.F."/>
            <person name="Wei W."/>
            <person name="Gao Y.C."/>
            <person name="Liu J.Z."/>
            <person name="Shao H.Z."/>
            <person name="Wang X."/>
            <person name="Wang C.C."/>
            <person name="Yang T.C."/>
            <person name="Huo Q.B."/>
            <person name="Li W."/>
            <person name="Chen H.Y."/>
            <person name="Chen S.E."/>
            <person name="Zhou L.G."/>
            <person name="Ni X.B."/>
            <person name="Tian J.H."/>
            <person name="Sheng Y."/>
            <person name="Liu T."/>
            <person name="Pan Y.S."/>
            <person name="Xia L.Y."/>
            <person name="Li J."/>
            <person name="Zhao F."/>
            <person name="Cao W.C."/>
        </authorList>
    </citation>
    <scope>NUCLEOTIDE SEQUENCE [LARGE SCALE GENOMIC DNA]</scope>
    <source>
        <strain evidence="1">Iper-2018</strain>
    </source>
</reference>
<protein>
    <submittedName>
        <fullName evidence="1">Uncharacterized protein</fullName>
    </submittedName>
</protein>
<keyword evidence="2" id="KW-1185">Reference proteome</keyword>
<dbReference type="EMBL" id="JABSTQ010009689">
    <property type="protein sequence ID" value="KAG0426767.1"/>
    <property type="molecule type" value="Genomic_DNA"/>
</dbReference>
<organism evidence="1 2">
    <name type="scientific">Ixodes persulcatus</name>
    <name type="common">Taiga tick</name>
    <dbReference type="NCBI Taxonomy" id="34615"/>
    <lineage>
        <taxon>Eukaryota</taxon>
        <taxon>Metazoa</taxon>
        <taxon>Ecdysozoa</taxon>
        <taxon>Arthropoda</taxon>
        <taxon>Chelicerata</taxon>
        <taxon>Arachnida</taxon>
        <taxon>Acari</taxon>
        <taxon>Parasitiformes</taxon>
        <taxon>Ixodida</taxon>
        <taxon>Ixodoidea</taxon>
        <taxon>Ixodidae</taxon>
        <taxon>Ixodinae</taxon>
        <taxon>Ixodes</taxon>
    </lineage>
</organism>
<gene>
    <name evidence="1" type="ORF">HPB47_026140</name>
</gene>
<comment type="caution">
    <text evidence="1">The sequence shown here is derived from an EMBL/GenBank/DDBJ whole genome shotgun (WGS) entry which is preliminary data.</text>
</comment>
<dbReference type="Proteomes" id="UP000805193">
    <property type="component" value="Unassembled WGS sequence"/>
</dbReference>
<sequence length="326" mass="35934">MSHVLVKWVGEETWDVYPLRAVVDTQIGFRLLIEENATAELRGRMVDINWENGEPPALAELLDFGTERAMERRRAKLAESASDPCGDEEFTATTAVQQHPKKQKVEELQAQVQVLEEKLSVAENNYDAYNIVKKLRKIVRTLNASQNSTCAVAETVNIGDGVLVVKTLLARLHSHCRGAPAKFARNLVRNLFSREELRNKSLFGKGTNSNKGGPVKEAIDQVRLNAILARIIKERRSHWLSCGVVPKAATREALSMAAQSTQRPGEVQRCGPGRRARSGELGGGGTAELSALHKSARSTGGRYPGGTETWPPTPLRPRRSKGAEER</sequence>